<gene>
    <name evidence="4" type="ORF">BCF88_10353</name>
</gene>
<feature type="compositionally biased region" description="Low complexity" evidence="2">
    <location>
        <begin position="37"/>
        <end position="55"/>
    </location>
</feature>
<feature type="chain" id="PRO_5016370286" description="Lipoprotein" evidence="3">
    <location>
        <begin position="24"/>
        <end position="245"/>
    </location>
</feature>
<sequence>MFKFKKISMLLGSFVAISPIMIAASCEKKNENKQDTNKNNNQNNLMLDAQNNNSNKTQDSKNDNKDLMSQAQGDDPNVISESESKNEENPKSSKTNKKDDQKKDLNNKKPSANIKNSGEKRNDEKTPKVIIKSHDPKNRTIGDLFKLVKEYSNEFVKTIGNDYEFLGHLAYNSGKEGKLYGELLKLSGELNKYSSYEDTKFQEIIKKGKSSPEDLKKEWKKVVDFYEKVKNELNKKYDEYKKSKK</sequence>
<keyword evidence="1" id="KW-0175">Coiled coil</keyword>
<proteinExistence type="predicted"/>
<feature type="coiled-coil region" evidence="1">
    <location>
        <begin position="216"/>
        <end position="243"/>
    </location>
</feature>
<keyword evidence="3" id="KW-0732">Signal</keyword>
<dbReference type="AlphaFoldDB" id="A0A318U5L9"/>
<accession>A0A318U5L9</accession>
<dbReference type="PROSITE" id="PS51257">
    <property type="entry name" value="PROKAR_LIPOPROTEIN"/>
    <property type="match status" value="1"/>
</dbReference>
<name>A0A318U5L9_9BACT</name>
<evidence type="ECO:0008006" key="6">
    <source>
        <dbReference type="Google" id="ProtNLM"/>
    </source>
</evidence>
<protein>
    <recommendedName>
        <fullName evidence="6">Lipoprotein</fullName>
    </recommendedName>
</protein>
<evidence type="ECO:0000313" key="4">
    <source>
        <dbReference type="EMBL" id="PYF43626.1"/>
    </source>
</evidence>
<comment type="caution">
    <text evidence="4">The sequence shown here is derived from an EMBL/GenBank/DDBJ whole genome shotgun (WGS) entry which is preliminary data.</text>
</comment>
<dbReference type="RefSeq" id="WP_110858207.1">
    <property type="nucleotide sequence ID" value="NZ_LS991949.1"/>
</dbReference>
<feature type="compositionally biased region" description="Basic and acidic residues" evidence="2">
    <location>
        <begin position="82"/>
        <end position="107"/>
    </location>
</feature>
<feature type="region of interest" description="Disordered" evidence="2">
    <location>
        <begin position="31"/>
        <end position="133"/>
    </location>
</feature>
<evidence type="ECO:0000256" key="1">
    <source>
        <dbReference type="SAM" id="Coils"/>
    </source>
</evidence>
<evidence type="ECO:0000256" key="3">
    <source>
        <dbReference type="SAM" id="SignalP"/>
    </source>
</evidence>
<reference evidence="4 5" key="1">
    <citation type="submission" date="2018-06" db="EMBL/GenBank/DDBJ databases">
        <title>Genomic Encyclopedia of Archaeal and Bacterial Type Strains, Phase II (KMG-II): from individual species to whole genera.</title>
        <authorList>
            <person name="Goeker M."/>
        </authorList>
    </citation>
    <scope>NUCLEOTIDE SEQUENCE [LARGE SCALE GENOMIC DNA]</scope>
    <source>
        <strain evidence="4 5">ATCC 29103</strain>
    </source>
</reference>
<evidence type="ECO:0000256" key="2">
    <source>
        <dbReference type="SAM" id="MobiDB-lite"/>
    </source>
</evidence>
<feature type="signal peptide" evidence="3">
    <location>
        <begin position="1"/>
        <end position="23"/>
    </location>
</feature>
<dbReference type="Proteomes" id="UP000247715">
    <property type="component" value="Unassembled WGS sequence"/>
</dbReference>
<feature type="compositionally biased region" description="Basic and acidic residues" evidence="2">
    <location>
        <begin position="117"/>
        <end position="133"/>
    </location>
</feature>
<evidence type="ECO:0000313" key="5">
    <source>
        <dbReference type="Proteomes" id="UP000247715"/>
    </source>
</evidence>
<organism evidence="4 5">
    <name type="scientific">Metamycoplasma alkalescens</name>
    <dbReference type="NCBI Taxonomy" id="45363"/>
    <lineage>
        <taxon>Bacteria</taxon>
        <taxon>Bacillati</taxon>
        <taxon>Mycoplasmatota</taxon>
        <taxon>Mycoplasmoidales</taxon>
        <taxon>Metamycoplasmataceae</taxon>
        <taxon>Metamycoplasma</taxon>
    </lineage>
</organism>
<dbReference type="EMBL" id="QKLP01000003">
    <property type="protein sequence ID" value="PYF43626.1"/>
    <property type="molecule type" value="Genomic_DNA"/>
</dbReference>